<accession>A0A7X1KDB4</accession>
<evidence type="ECO:0000313" key="5">
    <source>
        <dbReference type="Proteomes" id="UP000520156"/>
    </source>
</evidence>
<proteinExistence type="predicted"/>
<sequence>MTPTGDAAANAPDPVGARLRRAREAAGLSLAQVSETTRIPMRMLVLIENGDFAALPGRTYATGFTRTYARALGLDEAECVEAVRGELGLSSRAEPVAAPAFEPGDPARVPTARLAWLAALGAIGVILAGLFFWRTYYNPAIGLPSLLPAEEVTTEAAPALVALPEPVATDGAIPSEAATEIATAAPAAGPARTFRPIVRRRSAPTVQPTVGAPAAGTAIPAETPRAPSPASTAAP</sequence>
<comment type="caution">
    <text evidence="4">The sequence shown here is derived from an EMBL/GenBank/DDBJ whole genome shotgun (WGS) entry which is preliminary data.</text>
</comment>
<evidence type="ECO:0000259" key="3">
    <source>
        <dbReference type="SMART" id="SM00530"/>
    </source>
</evidence>
<feature type="compositionally biased region" description="Low complexity" evidence="1">
    <location>
        <begin position="220"/>
        <end position="235"/>
    </location>
</feature>
<keyword evidence="2" id="KW-1133">Transmembrane helix</keyword>
<dbReference type="EMBL" id="JACLAU010000037">
    <property type="protein sequence ID" value="MBC2653165.1"/>
    <property type="molecule type" value="Genomic_DNA"/>
</dbReference>
<name>A0A7X1KDB4_9SPHN</name>
<keyword evidence="2" id="KW-0472">Membrane</keyword>
<dbReference type="PANTHER" id="PTHR34475:SF1">
    <property type="entry name" value="CYTOSKELETON PROTEIN RODZ"/>
    <property type="match status" value="1"/>
</dbReference>
<dbReference type="InterPro" id="IPR001387">
    <property type="entry name" value="Cro/C1-type_HTH"/>
</dbReference>
<feature type="domain" description="HTH cro/C1-type" evidence="3">
    <location>
        <begin position="18"/>
        <end position="79"/>
    </location>
</feature>
<reference evidence="4 5" key="1">
    <citation type="submission" date="2020-08" db="EMBL/GenBank/DDBJ databases">
        <title>The genome sequence of Novosphingobium flavum 4Y4.</title>
        <authorList>
            <person name="Liu Y."/>
        </authorList>
    </citation>
    <scope>NUCLEOTIDE SEQUENCE [LARGE SCALE GENOMIC DNA]</scope>
    <source>
        <strain evidence="4 5">4Y4</strain>
    </source>
</reference>
<keyword evidence="5" id="KW-1185">Reference proteome</keyword>
<protein>
    <submittedName>
        <fullName evidence="4">Helix-turn-helix domain-containing protein</fullName>
    </submittedName>
</protein>
<gene>
    <name evidence="4" type="ORF">H7F49_15845</name>
</gene>
<organism evidence="4 5">
    <name type="scientific">Novosphingobium aerophilum</name>
    <dbReference type="NCBI Taxonomy" id="2839843"/>
    <lineage>
        <taxon>Bacteria</taxon>
        <taxon>Pseudomonadati</taxon>
        <taxon>Pseudomonadota</taxon>
        <taxon>Alphaproteobacteria</taxon>
        <taxon>Sphingomonadales</taxon>
        <taxon>Sphingomonadaceae</taxon>
        <taxon>Novosphingobium</taxon>
    </lineage>
</organism>
<dbReference type="AlphaFoldDB" id="A0A7X1KDB4"/>
<dbReference type="InterPro" id="IPR010982">
    <property type="entry name" value="Lambda_DNA-bd_dom_sf"/>
</dbReference>
<dbReference type="InterPro" id="IPR050400">
    <property type="entry name" value="Bact_Cytoskel_RodZ"/>
</dbReference>
<evidence type="ECO:0000313" key="4">
    <source>
        <dbReference type="EMBL" id="MBC2653165.1"/>
    </source>
</evidence>
<dbReference type="SMART" id="SM00530">
    <property type="entry name" value="HTH_XRE"/>
    <property type="match status" value="1"/>
</dbReference>
<dbReference type="GO" id="GO:0003677">
    <property type="term" value="F:DNA binding"/>
    <property type="evidence" value="ECO:0007669"/>
    <property type="project" value="InterPro"/>
</dbReference>
<dbReference type="Proteomes" id="UP000520156">
    <property type="component" value="Unassembled WGS sequence"/>
</dbReference>
<feature type="region of interest" description="Disordered" evidence="1">
    <location>
        <begin position="205"/>
        <end position="235"/>
    </location>
</feature>
<evidence type="ECO:0000256" key="1">
    <source>
        <dbReference type="SAM" id="MobiDB-lite"/>
    </source>
</evidence>
<dbReference type="PANTHER" id="PTHR34475">
    <property type="match status" value="1"/>
</dbReference>
<evidence type="ECO:0000256" key="2">
    <source>
        <dbReference type="SAM" id="Phobius"/>
    </source>
</evidence>
<dbReference type="Gene3D" id="1.10.260.40">
    <property type="entry name" value="lambda repressor-like DNA-binding domains"/>
    <property type="match status" value="1"/>
</dbReference>
<dbReference type="Pfam" id="PF13413">
    <property type="entry name" value="HTH_25"/>
    <property type="match status" value="1"/>
</dbReference>
<feature type="transmembrane region" description="Helical" evidence="2">
    <location>
        <begin position="114"/>
        <end position="133"/>
    </location>
</feature>
<keyword evidence="2" id="KW-0812">Transmembrane</keyword>
<dbReference type="SUPFAM" id="SSF47413">
    <property type="entry name" value="lambda repressor-like DNA-binding domains"/>
    <property type="match status" value="1"/>
</dbReference>